<feature type="compositionally biased region" description="Basic and acidic residues" evidence="2">
    <location>
        <begin position="333"/>
        <end position="349"/>
    </location>
</feature>
<protein>
    <recommendedName>
        <fullName evidence="5">Yippee domain-containing protein</fullName>
    </recommendedName>
</protein>
<name>A0A436ZUY8_ARTFL</name>
<accession>A0A436ZUY8</accession>
<keyword evidence="1" id="KW-0175">Coiled coil</keyword>
<feature type="compositionally biased region" description="Polar residues" evidence="2">
    <location>
        <begin position="286"/>
        <end position="297"/>
    </location>
</feature>
<feature type="compositionally biased region" description="Polar residues" evidence="2">
    <location>
        <begin position="350"/>
        <end position="369"/>
    </location>
</feature>
<dbReference type="Proteomes" id="UP000283090">
    <property type="component" value="Unassembled WGS sequence"/>
</dbReference>
<feature type="region of interest" description="Disordered" evidence="2">
    <location>
        <begin position="1"/>
        <end position="23"/>
    </location>
</feature>
<dbReference type="VEuPathDB" id="FungiDB:DFL_007194"/>
<feature type="region of interest" description="Disordered" evidence="2">
    <location>
        <begin position="286"/>
        <end position="479"/>
    </location>
</feature>
<feature type="compositionally biased region" description="Basic and acidic residues" evidence="2">
    <location>
        <begin position="374"/>
        <end position="388"/>
    </location>
</feature>
<comment type="caution">
    <text evidence="3">The sequence shown here is derived from an EMBL/GenBank/DDBJ whole genome shotgun (WGS) entry which is preliminary data.</text>
</comment>
<feature type="coiled-coil region" evidence="1">
    <location>
        <begin position="210"/>
        <end position="237"/>
    </location>
</feature>
<feature type="compositionally biased region" description="Low complexity" evidence="2">
    <location>
        <begin position="7"/>
        <end position="18"/>
    </location>
</feature>
<evidence type="ECO:0000256" key="2">
    <source>
        <dbReference type="SAM" id="MobiDB-lite"/>
    </source>
</evidence>
<reference evidence="3 4" key="1">
    <citation type="submission" date="2019-01" db="EMBL/GenBank/DDBJ databases">
        <title>Intercellular communication is required for trap formation in the nematode-trapping fungus Duddingtonia flagrans.</title>
        <authorList>
            <person name="Youssar L."/>
            <person name="Wernet V."/>
            <person name="Hensel N."/>
            <person name="Hildebrandt H.-G."/>
            <person name="Fischer R."/>
        </authorList>
    </citation>
    <scope>NUCLEOTIDE SEQUENCE [LARGE SCALE GENOMIC DNA]</scope>
    <source>
        <strain evidence="3 4">CBS H-5679</strain>
    </source>
</reference>
<organism evidence="3 4">
    <name type="scientific">Arthrobotrys flagrans</name>
    <name type="common">Nematode-trapping fungus</name>
    <name type="synonym">Trichothecium flagrans</name>
    <dbReference type="NCBI Taxonomy" id="97331"/>
    <lineage>
        <taxon>Eukaryota</taxon>
        <taxon>Fungi</taxon>
        <taxon>Dikarya</taxon>
        <taxon>Ascomycota</taxon>
        <taxon>Pezizomycotina</taxon>
        <taxon>Orbiliomycetes</taxon>
        <taxon>Orbiliales</taxon>
        <taxon>Orbiliaceae</taxon>
        <taxon>Arthrobotrys</taxon>
    </lineage>
</organism>
<evidence type="ECO:0000313" key="4">
    <source>
        <dbReference type="Proteomes" id="UP000283090"/>
    </source>
</evidence>
<dbReference type="EMBL" id="SAEB01000009">
    <property type="protein sequence ID" value="RVD82781.1"/>
    <property type="molecule type" value="Genomic_DNA"/>
</dbReference>
<proteinExistence type="predicted"/>
<dbReference type="GeneID" id="93589505"/>
<evidence type="ECO:0000313" key="3">
    <source>
        <dbReference type="EMBL" id="RVD82781.1"/>
    </source>
</evidence>
<dbReference type="RefSeq" id="XP_067488325.1">
    <property type="nucleotide sequence ID" value="XM_067636738.1"/>
</dbReference>
<keyword evidence="4" id="KW-1185">Reference proteome</keyword>
<dbReference type="OrthoDB" id="5381988at2759"/>
<dbReference type="AlphaFoldDB" id="A0A436ZUY8"/>
<evidence type="ECO:0008006" key="5">
    <source>
        <dbReference type="Google" id="ProtNLM"/>
    </source>
</evidence>
<gene>
    <name evidence="3" type="ORF">DFL_007194</name>
</gene>
<feature type="compositionally biased region" description="Basic and acidic residues" evidence="2">
    <location>
        <begin position="403"/>
        <end position="427"/>
    </location>
</feature>
<sequence length="479" mass="53852">MPRRSKAAPAAATSSRQAYSRRTDPPRPFYVSCRACRDGAKFSILGDSTQYKGTFIVKDREVVVLSNSPENRGIKCHWEAKTRTKLTKADGKYCPVSCAECGADIGRIYSYLPFYPDVEGVGRVALFNDCIVFGFDIPEFSSGTQTPTSLHTDEQSEMSQSQEESARYQDSDDQVEDEPENQHEDQLDPEDIAEDILSLKRFCLTLDENQETLSKRLQNSQNSTQTLQNELTDLKDTFKSFETRLSAVESSVQNRLRALESALQIILENQTQNHLSVAVADVQSNNVETTSRRSNISVEIPAKRRHRSPSPKPVVDQQSQNISPPLSEEPTDESNKDTTSESKQLETRGTRGTKSQPRQAESTNPSNAQEAGGDEEKSRQARDEEGTRAETSIVISDDESDYDDKAEYTAEHASKRARLNKKDDKKKQQQQSTHAKKKRGRPSIGSSAKQELRIDKPDVDEDYDDEGMTRKVTRYKRSS</sequence>
<evidence type="ECO:0000256" key="1">
    <source>
        <dbReference type="SAM" id="Coils"/>
    </source>
</evidence>
<feature type="region of interest" description="Disordered" evidence="2">
    <location>
        <begin position="143"/>
        <end position="190"/>
    </location>
</feature>